<evidence type="ECO:0000256" key="4">
    <source>
        <dbReference type="ARBA" id="ARBA00022655"/>
    </source>
</evidence>
<evidence type="ECO:0000256" key="8">
    <source>
        <dbReference type="HAMAP-Rule" id="MF_00158"/>
    </source>
</evidence>
<dbReference type="GO" id="GO:0015940">
    <property type="term" value="P:pantothenate biosynthetic process"/>
    <property type="evidence" value="ECO:0007669"/>
    <property type="project" value="UniProtKB-UniRule"/>
</dbReference>
<evidence type="ECO:0000256" key="5">
    <source>
        <dbReference type="ARBA" id="ARBA00022741"/>
    </source>
</evidence>
<evidence type="ECO:0000256" key="7">
    <source>
        <dbReference type="ARBA" id="ARBA00048258"/>
    </source>
</evidence>
<keyword evidence="4 8" id="KW-0566">Pantothenate biosynthesis</keyword>
<organism evidence="9 10">
    <name type="scientific">Oecophyllibacter saccharovorans</name>
    <dbReference type="NCBI Taxonomy" id="2558360"/>
    <lineage>
        <taxon>Bacteria</taxon>
        <taxon>Pseudomonadati</taxon>
        <taxon>Pseudomonadota</taxon>
        <taxon>Alphaproteobacteria</taxon>
        <taxon>Acetobacterales</taxon>
        <taxon>Acetobacteraceae</taxon>
        <taxon>Oecophyllibacter</taxon>
    </lineage>
</organism>
<dbReference type="EC" id="6.3.2.1" evidence="8"/>
<comment type="caution">
    <text evidence="9">The sequence shown here is derived from an EMBL/GenBank/DDBJ whole genome shotgun (WGS) entry which is preliminary data.</text>
</comment>
<feature type="binding site" evidence="8">
    <location>
        <begin position="143"/>
        <end position="146"/>
    </location>
    <ligand>
        <name>ATP</name>
        <dbReference type="ChEBI" id="CHEBI:30616"/>
    </ligand>
</feature>
<dbReference type="NCBIfam" id="TIGR00018">
    <property type="entry name" value="panC"/>
    <property type="match status" value="1"/>
</dbReference>
<sequence length="302" mass="33011">MQICRSVEEVRRLRPAMKAMGFVPTMGFLHEGHLSLVRQAAAENDTVAVSIFVNPLQFDSAADLDHYPRAVERDLALLEKEGVDLVFLPTAELLYPPGFATRVEVGGVADRLEGPARPGHFSGVATVVAKLFNILQPQQAYFGRKDAQQCAVISRMVHDLNLPVEVVTAPTFRESDGLAASSRNARLTPAQRRQAPALYQALEAARQAFSEGERNRARLEALMTRTLAEQLGENAPDAEGRRAWETDYATIVDPDTFVPSETLGEEALALLAVRLGEVRLIDNMLLNSASISAGRDSSSPDY</sequence>
<evidence type="ECO:0000256" key="2">
    <source>
        <dbReference type="ARBA" id="ARBA00009256"/>
    </source>
</evidence>
<dbReference type="Proteomes" id="UP000315037">
    <property type="component" value="Unassembled WGS sequence"/>
</dbReference>
<feature type="binding site" evidence="8">
    <location>
        <position position="57"/>
    </location>
    <ligand>
        <name>(R)-pantoate</name>
        <dbReference type="ChEBI" id="CHEBI:15980"/>
    </ligand>
</feature>
<comment type="subcellular location">
    <subcellularLocation>
        <location evidence="8">Cytoplasm</location>
    </subcellularLocation>
</comment>
<keyword evidence="6 8" id="KW-0067">ATP-binding</keyword>
<evidence type="ECO:0000313" key="10">
    <source>
        <dbReference type="Proteomes" id="UP000315037"/>
    </source>
</evidence>
<evidence type="ECO:0000256" key="1">
    <source>
        <dbReference type="ARBA" id="ARBA00004990"/>
    </source>
</evidence>
<dbReference type="CDD" id="cd00560">
    <property type="entry name" value="PanC"/>
    <property type="match status" value="1"/>
</dbReference>
<dbReference type="HAMAP" id="MF_00158">
    <property type="entry name" value="PanC"/>
    <property type="match status" value="1"/>
</dbReference>
<evidence type="ECO:0000313" key="9">
    <source>
        <dbReference type="EMBL" id="TPW34598.1"/>
    </source>
</evidence>
<protein>
    <recommendedName>
        <fullName evidence="8">Pantothenate synthetase</fullName>
        <shortName evidence="8">PS</shortName>
        <ecNumber evidence="8">6.3.2.1</ecNumber>
    </recommendedName>
    <alternativeName>
        <fullName evidence="8">Pantoate--beta-alanine ligase</fullName>
    </alternativeName>
    <alternativeName>
        <fullName evidence="8">Pantoate-activating enzyme</fullName>
    </alternativeName>
</protein>
<feature type="binding site" evidence="8">
    <location>
        <begin position="180"/>
        <end position="183"/>
    </location>
    <ligand>
        <name>ATP</name>
        <dbReference type="ChEBI" id="CHEBI:30616"/>
    </ligand>
</feature>
<dbReference type="FunFam" id="3.40.50.620:FF:000013">
    <property type="entry name" value="Pantothenate synthetase"/>
    <property type="match status" value="1"/>
</dbReference>
<dbReference type="InterPro" id="IPR004821">
    <property type="entry name" value="Cyt_trans-like"/>
</dbReference>
<evidence type="ECO:0000256" key="3">
    <source>
        <dbReference type="ARBA" id="ARBA00022598"/>
    </source>
</evidence>
<comment type="catalytic activity">
    <reaction evidence="7 8">
        <text>(R)-pantoate + beta-alanine + ATP = (R)-pantothenate + AMP + diphosphate + H(+)</text>
        <dbReference type="Rhea" id="RHEA:10912"/>
        <dbReference type="ChEBI" id="CHEBI:15378"/>
        <dbReference type="ChEBI" id="CHEBI:15980"/>
        <dbReference type="ChEBI" id="CHEBI:29032"/>
        <dbReference type="ChEBI" id="CHEBI:30616"/>
        <dbReference type="ChEBI" id="CHEBI:33019"/>
        <dbReference type="ChEBI" id="CHEBI:57966"/>
        <dbReference type="ChEBI" id="CHEBI:456215"/>
        <dbReference type="EC" id="6.3.2.1"/>
    </reaction>
</comment>
<gene>
    <name evidence="8" type="primary">panC</name>
    <name evidence="9" type="ORF">E3202_07820</name>
</gene>
<keyword evidence="5 8" id="KW-0547">Nucleotide-binding</keyword>
<feature type="active site" description="Proton donor" evidence="8">
    <location>
        <position position="33"/>
    </location>
</feature>
<dbReference type="SUPFAM" id="SSF52374">
    <property type="entry name" value="Nucleotidylyl transferase"/>
    <property type="match status" value="1"/>
</dbReference>
<dbReference type="Pfam" id="PF02569">
    <property type="entry name" value="Pantoate_ligase"/>
    <property type="match status" value="1"/>
</dbReference>
<keyword evidence="10" id="KW-1185">Reference proteome</keyword>
<dbReference type="PANTHER" id="PTHR21299:SF1">
    <property type="entry name" value="PANTOATE--BETA-ALANINE LIGASE"/>
    <property type="match status" value="1"/>
</dbReference>
<comment type="function">
    <text evidence="8">Catalyzes the condensation of pantoate with beta-alanine in an ATP-dependent reaction via a pantoyl-adenylate intermediate.</text>
</comment>
<evidence type="ECO:0000256" key="6">
    <source>
        <dbReference type="ARBA" id="ARBA00022840"/>
    </source>
</evidence>
<dbReference type="GO" id="GO:0004592">
    <property type="term" value="F:pantoate-beta-alanine ligase activity"/>
    <property type="evidence" value="ECO:0007669"/>
    <property type="project" value="UniProtKB-UniRule"/>
</dbReference>
<dbReference type="Gene3D" id="3.40.50.620">
    <property type="entry name" value="HUPs"/>
    <property type="match status" value="1"/>
</dbReference>
<dbReference type="EMBL" id="SORZ01000002">
    <property type="protein sequence ID" value="TPW34598.1"/>
    <property type="molecule type" value="Genomic_DNA"/>
</dbReference>
<dbReference type="PANTHER" id="PTHR21299">
    <property type="entry name" value="CYTIDYLATE KINASE/PANTOATE-BETA-ALANINE LIGASE"/>
    <property type="match status" value="1"/>
</dbReference>
<dbReference type="InterPro" id="IPR003721">
    <property type="entry name" value="Pantoate_ligase"/>
</dbReference>
<dbReference type="NCBIfam" id="TIGR00125">
    <property type="entry name" value="cyt_tran_rel"/>
    <property type="match status" value="1"/>
</dbReference>
<feature type="binding site" evidence="8">
    <location>
        <begin position="26"/>
        <end position="33"/>
    </location>
    <ligand>
        <name>ATP</name>
        <dbReference type="ChEBI" id="CHEBI:30616"/>
    </ligand>
</feature>
<dbReference type="InterPro" id="IPR042176">
    <property type="entry name" value="Pantoate_ligase_C"/>
</dbReference>
<dbReference type="InterPro" id="IPR014729">
    <property type="entry name" value="Rossmann-like_a/b/a_fold"/>
</dbReference>
<keyword evidence="8" id="KW-0963">Cytoplasm</keyword>
<comment type="pathway">
    <text evidence="1 8">Cofactor biosynthesis; (R)-pantothenate biosynthesis; (R)-pantothenate from (R)-pantoate and beta-alanine: step 1/1.</text>
</comment>
<feature type="binding site" evidence="8">
    <location>
        <position position="149"/>
    </location>
    <ligand>
        <name>(R)-pantoate</name>
        <dbReference type="ChEBI" id="CHEBI:15980"/>
    </ligand>
</feature>
<dbReference type="Gene3D" id="3.30.1300.10">
    <property type="entry name" value="Pantoate-beta-alanine ligase, C-terminal domain"/>
    <property type="match status" value="1"/>
</dbReference>
<keyword evidence="3 8" id="KW-0436">Ligase</keyword>
<name>A0A506UML5_9PROT</name>
<accession>A0A506UML5</accession>
<dbReference type="GO" id="GO:0005829">
    <property type="term" value="C:cytosol"/>
    <property type="evidence" value="ECO:0007669"/>
    <property type="project" value="TreeGrafter"/>
</dbReference>
<proteinExistence type="inferred from homology"/>
<comment type="subunit">
    <text evidence="8">Homodimer.</text>
</comment>
<comment type="similarity">
    <text evidence="2 8">Belongs to the pantothenate synthetase family.</text>
</comment>
<dbReference type="GO" id="GO:0005524">
    <property type="term" value="F:ATP binding"/>
    <property type="evidence" value="ECO:0007669"/>
    <property type="project" value="UniProtKB-KW"/>
</dbReference>
<feature type="binding site" evidence="8">
    <location>
        <position position="57"/>
    </location>
    <ligand>
        <name>beta-alanine</name>
        <dbReference type="ChEBI" id="CHEBI:57966"/>
    </ligand>
</feature>
<dbReference type="AlphaFoldDB" id="A0A506UML5"/>
<comment type="miscellaneous">
    <text evidence="8">The reaction proceeds by a bi uni uni bi ping pong mechanism.</text>
</comment>
<reference evidence="9 10" key="1">
    <citation type="submission" date="2019-03" db="EMBL/GenBank/DDBJ databases">
        <title>The complete genome sequence of Neokomagataea sp. Jb2 NBRC113641.</title>
        <authorList>
            <person name="Chua K.-O."/>
            <person name="Chan K.-G."/>
            <person name="See-Too W.-S."/>
        </authorList>
    </citation>
    <scope>NUCLEOTIDE SEQUENCE [LARGE SCALE GENOMIC DNA]</scope>
    <source>
        <strain evidence="9 10">Jb2</strain>
    </source>
</reference>
<dbReference type="UniPathway" id="UPA00028">
    <property type="reaction ID" value="UER00005"/>
</dbReference>
<comment type="caution">
    <text evidence="8">Lacks conserved residue(s) required for the propagation of feature annotation.</text>
</comment>